<dbReference type="InterPro" id="IPR021109">
    <property type="entry name" value="Peptidase_aspartic_dom_sf"/>
</dbReference>
<feature type="active site" evidence="6">
    <location>
        <position position="164"/>
    </location>
</feature>
<dbReference type="GO" id="GO:0004190">
    <property type="term" value="F:aspartic-type endopeptidase activity"/>
    <property type="evidence" value="ECO:0007669"/>
    <property type="project" value="UniProtKB-KW"/>
</dbReference>
<dbReference type="InterPro" id="IPR051708">
    <property type="entry name" value="Plant_Aspart_Prot_A1"/>
</dbReference>
<dbReference type="PANTHER" id="PTHR47967:SF69">
    <property type="entry name" value="ASPARTIC PROTEINASE NANA, CHLOROPLAST"/>
    <property type="match status" value="1"/>
</dbReference>
<name>A0ABC8UFA0_9AQUA</name>
<keyword evidence="3 7" id="KW-0064">Aspartyl protease</keyword>
<dbReference type="Pfam" id="PF14543">
    <property type="entry name" value="TAXi_N"/>
    <property type="match status" value="1"/>
</dbReference>
<dbReference type="SUPFAM" id="SSF50630">
    <property type="entry name" value="Acid proteases"/>
    <property type="match status" value="1"/>
</dbReference>
<dbReference type="CDD" id="cd05476">
    <property type="entry name" value="pepsin_A_like_plant"/>
    <property type="match status" value="1"/>
</dbReference>
<evidence type="ECO:0000313" key="10">
    <source>
        <dbReference type="EMBL" id="CAK9179684.1"/>
    </source>
</evidence>
<evidence type="ECO:0000256" key="5">
    <source>
        <dbReference type="ARBA" id="ARBA00023180"/>
    </source>
</evidence>
<feature type="active site" evidence="6">
    <location>
        <position position="410"/>
    </location>
</feature>
<keyword evidence="4 7" id="KW-0378">Hydrolase</keyword>
<evidence type="ECO:0000259" key="9">
    <source>
        <dbReference type="PROSITE" id="PS51767"/>
    </source>
</evidence>
<proteinExistence type="inferred from homology"/>
<sequence>MNNMMKCRRGRSSISLIILLCLVNDFINVSEGGDQSHIMRFELIHRHSTRLEEMGKPFGGGRRPKTTPLLERIRELLHSDILRQQTISHEQHLRSSTAKAIRRKALEATSNNSSTNLIPSSSRNKNGIASIEMPMSSGADYGTGQYLVVLNVGTPPQKLMLIADTGSDLTWMNCDYRCRGGGPKCMSSLTSHHRKRRVFHADHSHHRKRRVFHADHSASFRTVPCSSTMCKIEFMNLFSLARCPSSLTPCAYDYRYSDGSAALGFFAKETVTVSLSDIKKMRLQDLLIGCSESLRGQSFREADGVMGLGYSNYSFALKAADKFGGKFSYCLVDHLSPKNVSNYLTFGAYEEAEAEAEAARLKSMQYTKLVLGVISAFYAVNVKGVSIGGIMLKIPSEVWDVNGVGGTILDSGSSLTFLTLPAYRPIMAALEVSLVKFENLRLLDVGPLEYCFNSSGFYESLVPRLAFHFADGARFRPHVKSYVIDAAEGVKCLGFVSTIWPGASVIGNILQQNHLWEFDLIRNKLGFASSTCT</sequence>
<dbReference type="FunFam" id="2.40.70.10:FF:000033">
    <property type="entry name" value="Aspartyl protease family protein"/>
    <property type="match status" value="1"/>
</dbReference>
<dbReference type="PRINTS" id="PR00792">
    <property type="entry name" value="PEPSIN"/>
</dbReference>
<keyword evidence="5" id="KW-0325">Glycoprotein</keyword>
<dbReference type="PROSITE" id="PS00141">
    <property type="entry name" value="ASP_PROTEASE"/>
    <property type="match status" value="1"/>
</dbReference>
<keyword evidence="8" id="KW-0732">Signal</keyword>
<dbReference type="InterPro" id="IPR032861">
    <property type="entry name" value="TAXi_N"/>
</dbReference>
<dbReference type="AlphaFoldDB" id="A0ABC8UFA0"/>
<evidence type="ECO:0000256" key="2">
    <source>
        <dbReference type="ARBA" id="ARBA00022670"/>
    </source>
</evidence>
<dbReference type="PROSITE" id="PS51767">
    <property type="entry name" value="PEPTIDASE_A1"/>
    <property type="match status" value="1"/>
</dbReference>
<dbReference type="InterPro" id="IPR032799">
    <property type="entry name" value="TAXi_C"/>
</dbReference>
<feature type="domain" description="Peptidase A1" evidence="9">
    <location>
        <begin position="146"/>
        <end position="528"/>
    </location>
</feature>
<feature type="signal peptide" evidence="8">
    <location>
        <begin position="1"/>
        <end position="32"/>
    </location>
</feature>
<evidence type="ECO:0000256" key="4">
    <source>
        <dbReference type="ARBA" id="ARBA00022801"/>
    </source>
</evidence>
<dbReference type="EMBL" id="CAUOFW020007580">
    <property type="protein sequence ID" value="CAK9179684.1"/>
    <property type="molecule type" value="Genomic_DNA"/>
</dbReference>
<dbReference type="PANTHER" id="PTHR47967">
    <property type="entry name" value="OS07G0603500 PROTEIN-RELATED"/>
    <property type="match status" value="1"/>
</dbReference>
<dbReference type="InterPro" id="IPR001461">
    <property type="entry name" value="Aspartic_peptidase_A1"/>
</dbReference>
<accession>A0ABC8UFA0</accession>
<keyword evidence="11" id="KW-1185">Reference proteome</keyword>
<gene>
    <name evidence="10" type="ORF">ILEXP_LOCUS49637</name>
</gene>
<dbReference type="Pfam" id="PF14541">
    <property type="entry name" value="TAXi_C"/>
    <property type="match status" value="1"/>
</dbReference>
<protein>
    <recommendedName>
        <fullName evidence="9">Peptidase A1 domain-containing protein</fullName>
    </recommendedName>
</protein>
<organism evidence="10 11">
    <name type="scientific">Ilex paraguariensis</name>
    <name type="common">yerba mate</name>
    <dbReference type="NCBI Taxonomy" id="185542"/>
    <lineage>
        <taxon>Eukaryota</taxon>
        <taxon>Viridiplantae</taxon>
        <taxon>Streptophyta</taxon>
        <taxon>Embryophyta</taxon>
        <taxon>Tracheophyta</taxon>
        <taxon>Spermatophyta</taxon>
        <taxon>Magnoliopsida</taxon>
        <taxon>eudicotyledons</taxon>
        <taxon>Gunneridae</taxon>
        <taxon>Pentapetalae</taxon>
        <taxon>asterids</taxon>
        <taxon>campanulids</taxon>
        <taxon>Aquifoliales</taxon>
        <taxon>Aquifoliaceae</taxon>
        <taxon>Ilex</taxon>
    </lineage>
</organism>
<dbReference type="InterPro" id="IPR001969">
    <property type="entry name" value="Aspartic_peptidase_AS"/>
</dbReference>
<evidence type="ECO:0000256" key="8">
    <source>
        <dbReference type="SAM" id="SignalP"/>
    </source>
</evidence>
<evidence type="ECO:0000256" key="6">
    <source>
        <dbReference type="PIRSR" id="PIRSR601461-1"/>
    </source>
</evidence>
<dbReference type="Gene3D" id="2.40.70.10">
    <property type="entry name" value="Acid Proteases"/>
    <property type="match status" value="2"/>
</dbReference>
<comment type="caution">
    <text evidence="10">The sequence shown here is derived from an EMBL/GenBank/DDBJ whole genome shotgun (WGS) entry which is preliminary data.</text>
</comment>
<evidence type="ECO:0000256" key="7">
    <source>
        <dbReference type="RuleBase" id="RU000454"/>
    </source>
</evidence>
<dbReference type="GO" id="GO:0006508">
    <property type="term" value="P:proteolysis"/>
    <property type="evidence" value="ECO:0007669"/>
    <property type="project" value="UniProtKB-KW"/>
</dbReference>
<comment type="similarity">
    <text evidence="1 7">Belongs to the peptidase A1 family.</text>
</comment>
<dbReference type="InterPro" id="IPR033121">
    <property type="entry name" value="PEPTIDASE_A1"/>
</dbReference>
<dbReference type="Proteomes" id="UP001642360">
    <property type="component" value="Unassembled WGS sequence"/>
</dbReference>
<evidence type="ECO:0000256" key="1">
    <source>
        <dbReference type="ARBA" id="ARBA00007447"/>
    </source>
</evidence>
<keyword evidence="2 7" id="KW-0645">Protease</keyword>
<evidence type="ECO:0000256" key="3">
    <source>
        <dbReference type="ARBA" id="ARBA00022750"/>
    </source>
</evidence>
<feature type="chain" id="PRO_5044829697" description="Peptidase A1 domain-containing protein" evidence="8">
    <location>
        <begin position="33"/>
        <end position="533"/>
    </location>
</feature>
<evidence type="ECO:0000313" key="11">
    <source>
        <dbReference type="Proteomes" id="UP001642360"/>
    </source>
</evidence>
<reference evidence="10 11" key="1">
    <citation type="submission" date="2024-02" db="EMBL/GenBank/DDBJ databases">
        <authorList>
            <person name="Vignale AGUSTIN F."/>
            <person name="Sosa J E."/>
            <person name="Modenutti C."/>
        </authorList>
    </citation>
    <scope>NUCLEOTIDE SEQUENCE [LARGE SCALE GENOMIC DNA]</scope>
</reference>
<dbReference type="InterPro" id="IPR034161">
    <property type="entry name" value="Pepsin-like_plant"/>
</dbReference>